<organism evidence="1 2">
    <name type="scientific">Parafrankia irregularis</name>
    <dbReference type="NCBI Taxonomy" id="795642"/>
    <lineage>
        <taxon>Bacteria</taxon>
        <taxon>Bacillati</taxon>
        <taxon>Actinomycetota</taxon>
        <taxon>Actinomycetes</taxon>
        <taxon>Frankiales</taxon>
        <taxon>Frankiaceae</taxon>
        <taxon>Parafrankia</taxon>
    </lineage>
</organism>
<keyword evidence="2" id="KW-1185">Reference proteome</keyword>
<sequence>MPRSGEPQGKIEISDVVQIADDSGISPPSIIELGDPFKLWVEFSLLTPDLHLLEDFLSYEVRYWANAVDAPRPPYVIAPRKESTVFGRHVYSQAETEREIPAGSLPPGIYQIGAFVKFTLVSPVATERRFPLAADTEPRYLHIYEP</sequence>
<proteinExistence type="predicted"/>
<evidence type="ECO:0000313" key="2">
    <source>
        <dbReference type="Proteomes" id="UP000198802"/>
    </source>
</evidence>
<gene>
    <name evidence="1" type="ORF">Ga0074812_12327</name>
</gene>
<evidence type="ECO:0000313" key="1">
    <source>
        <dbReference type="EMBL" id="CUU58899.1"/>
    </source>
</evidence>
<dbReference type="Proteomes" id="UP000198802">
    <property type="component" value="Unassembled WGS sequence"/>
</dbReference>
<dbReference type="AlphaFoldDB" id="A0A0S4QTT1"/>
<accession>A0A0S4QTT1</accession>
<dbReference type="EMBL" id="FAOZ01000023">
    <property type="protein sequence ID" value="CUU58899.1"/>
    <property type="molecule type" value="Genomic_DNA"/>
</dbReference>
<protein>
    <submittedName>
        <fullName evidence="1">Uncharacterized protein</fullName>
    </submittedName>
</protein>
<dbReference type="RefSeq" id="WP_091282746.1">
    <property type="nucleotide sequence ID" value="NZ_FAOZ01000023.1"/>
</dbReference>
<name>A0A0S4QTT1_9ACTN</name>
<reference evidence="2" key="1">
    <citation type="submission" date="2015-11" db="EMBL/GenBank/DDBJ databases">
        <authorList>
            <person name="Varghese N."/>
        </authorList>
    </citation>
    <scope>NUCLEOTIDE SEQUENCE [LARGE SCALE GENOMIC DNA]</scope>
    <source>
        <strain evidence="2">DSM 45899</strain>
    </source>
</reference>